<sequence>MLKISKETIIILVVTLVIVLLWGGFEILHSRTSPDIPQATESETKELDPKLDSELIEQLQ</sequence>
<keyword evidence="2" id="KW-1133">Transmembrane helix</keyword>
<reference evidence="3 4" key="1">
    <citation type="journal article" date="2016" name="Nat. Commun.">
        <title>Thousands of microbial genomes shed light on interconnected biogeochemical processes in an aquifer system.</title>
        <authorList>
            <person name="Anantharaman K."/>
            <person name="Brown C.T."/>
            <person name="Hug L.A."/>
            <person name="Sharon I."/>
            <person name="Castelle C.J."/>
            <person name="Probst A.J."/>
            <person name="Thomas B.C."/>
            <person name="Singh A."/>
            <person name="Wilkins M.J."/>
            <person name="Karaoz U."/>
            <person name="Brodie E.L."/>
            <person name="Williams K.H."/>
            <person name="Hubbard S.S."/>
            <person name="Banfield J.F."/>
        </authorList>
    </citation>
    <scope>NUCLEOTIDE SEQUENCE [LARGE SCALE GENOMIC DNA]</scope>
</reference>
<protein>
    <submittedName>
        <fullName evidence="3">Uncharacterized protein</fullName>
    </submittedName>
</protein>
<keyword evidence="2" id="KW-0472">Membrane</keyword>
<feature type="region of interest" description="Disordered" evidence="1">
    <location>
        <begin position="35"/>
        <end position="60"/>
    </location>
</feature>
<name>A0A1G1WCM0_9BACT</name>
<evidence type="ECO:0000313" key="4">
    <source>
        <dbReference type="Proteomes" id="UP000177103"/>
    </source>
</evidence>
<organism evidence="3 4">
    <name type="scientific">Candidatus Woykebacteria bacterium RBG_13_40_7b</name>
    <dbReference type="NCBI Taxonomy" id="1802594"/>
    <lineage>
        <taxon>Bacteria</taxon>
        <taxon>Candidatus Woykeibacteriota</taxon>
    </lineage>
</organism>
<dbReference type="EMBL" id="MHCQ01000004">
    <property type="protein sequence ID" value="OGY25037.1"/>
    <property type="molecule type" value="Genomic_DNA"/>
</dbReference>
<evidence type="ECO:0000256" key="1">
    <source>
        <dbReference type="SAM" id="MobiDB-lite"/>
    </source>
</evidence>
<feature type="compositionally biased region" description="Basic and acidic residues" evidence="1">
    <location>
        <begin position="42"/>
        <end position="53"/>
    </location>
</feature>
<evidence type="ECO:0000256" key="2">
    <source>
        <dbReference type="SAM" id="Phobius"/>
    </source>
</evidence>
<accession>A0A1G1WCM0</accession>
<comment type="caution">
    <text evidence="3">The sequence shown here is derived from an EMBL/GenBank/DDBJ whole genome shotgun (WGS) entry which is preliminary data.</text>
</comment>
<gene>
    <name evidence="3" type="ORF">A2Y57_02680</name>
</gene>
<dbReference type="Proteomes" id="UP000177103">
    <property type="component" value="Unassembled WGS sequence"/>
</dbReference>
<feature type="transmembrane region" description="Helical" evidence="2">
    <location>
        <begin position="7"/>
        <end position="25"/>
    </location>
</feature>
<keyword evidence="2" id="KW-0812">Transmembrane</keyword>
<evidence type="ECO:0000313" key="3">
    <source>
        <dbReference type="EMBL" id="OGY25037.1"/>
    </source>
</evidence>
<proteinExistence type="predicted"/>
<dbReference type="AlphaFoldDB" id="A0A1G1WCM0"/>